<dbReference type="Pfam" id="PF00358">
    <property type="entry name" value="PTS_EIIA_1"/>
    <property type="match status" value="1"/>
</dbReference>
<dbReference type="GO" id="GO:0009401">
    <property type="term" value="P:phosphoenolpyruvate-dependent sugar phosphotransferase system"/>
    <property type="evidence" value="ECO:0007669"/>
    <property type="project" value="UniProtKB-KW"/>
</dbReference>
<dbReference type="InterPro" id="IPR011055">
    <property type="entry name" value="Dup_hybrid_motif"/>
</dbReference>
<comment type="caution">
    <text evidence="8">The sequence shown here is derived from an EMBL/GenBank/DDBJ whole genome shotgun (WGS) entry which is preliminary data.</text>
</comment>
<sequence length="156" mass="17146">MLFKRSQKNEIYAPVDGIYVKQELINDPTYATTIMGVGCGVRPANNIVKSPVDGEIMMVFPTGHAVGLKRKDGVEILIHIGIDTVNLQGKGFTTLVKQGDKVNVGAELVRFDQEIIKQNDLDPTVIVIFTNTNGHEITLHNESESITTRDVIADVK</sequence>
<dbReference type="OrthoDB" id="92465at2"/>
<evidence type="ECO:0000313" key="8">
    <source>
        <dbReference type="EMBL" id="TDW16451.1"/>
    </source>
</evidence>
<dbReference type="AlphaFoldDB" id="A0A4R7ZJ37"/>
<evidence type="ECO:0000256" key="1">
    <source>
        <dbReference type="ARBA" id="ARBA00004496"/>
    </source>
</evidence>
<dbReference type="EMBL" id="SODD01000023">
    <property type="protein sequence ID" value="TDW16451.1"/>
    <property type="molecule type" value="Genomic_DNA"/>
</dbReference>
<keyword evidence="9" id="KW-1185">Reference proteome</keyword>
<evidence type="ECO:0000256" key="2">
    <source>
        <dbReference type="ARBA" id="ARBA00022448"/>
    </source>
</evidence>
<protein>
    <submittedName>
        <fullName evidence="8">PTS system glucose-specific IIA component</fullName>
    </submittedName>
</protein>
<evidence type="ECO:0000313" key="9">
    <source>
        <dbReference type="Proteomes" id="UP000294743"/>
    </source>
</evidence>
<gene>
    <name evidence="8" type="ORF">EDD63_1238</name>
</gene>
<dbReference type="GO" id="GO:0005737">
    <property type="term" value="C:cytoplasm"/>
    <property type="evidence" value="ECO:0007669"/>
    <property type="project" value="UniProtKB-SubCell"/>
</dbReference>
<dbReference type="PANTHER" id="PTHR45008:SF1">
    <property type="entry name" value="PTS SYSTEM GLUCOSE-SPECIFIC EIIA COMPONENT"/>
    <property type="match status" value="1"/>
</dbReference>
<accession>A0A4R7ZJ37</accession>
<dbReference type="Gene3D" id="2.70.70.10">
    <property type="entry name" value="Glucose Permease (Domain IIA)"/>
    <property type="match status" value="1"/>
</dbReference>
<organism evidence="8 9">
    <name type="scientific">Breznakia blatticola</name>
    <dbReference type="NCBI Taxonomy" id="1754012"/>
    <lineage>
        <taxon>Bacteria</taxon>
        <taxon>Bacillati</taxon>
        <taxon>Bacillota</taxon>
        <taxon>Erysipelotrichia</taxon>
        <taxon>Erysipelotrichales</taxon>
        <taxon>Erysipelotrichaceae</taxon>
        <taxon>Breznakia</taxon>
    </lineage>
</organism>
<keyword evidence="3" id="KW-0762">Sugar transport</keyword>
<evidence type="ECO:0000259" key="7">
    <source>
        <dbReference type="PROSITE" id="PS51093"/>
    </source>
</evidence>
<evidence type="ECO:0000256" key="6">
    <source>
        <dbReference type="ARBA" id="ARBA00022777"/>
    </source>
</evidence>
<dbReference type="InterPro" id="IPR050890">
    <property type="entry name" value="PTS_EIIA_component"/>
</dbReference>
<dbReference type="SUPFAM" id="SSF51261">
    <property type="entry name" value="Duplicated hybrid motif"/>
    <property type="match status" value="1"/>
</dbReference>
<dbReference type="Proteomes" id="UP000294743">
    <property type="component" value="Unassembled WGS sequence"/>
</dbReference>
<keyword evidence="2" id="KW-0813">Transport</keyword>
<dbReference type="GO" id="GO:0016301">
    <property type="term" value="F:kinase activity"/>
    <property type="evidence" value="ECO:0007669"/>
    <property type="project" value="UniProtKB-KW"/>
</dbReference>
<keyword evidence="4" id="KW-0808">Transferase</keyword>
<feature type="domain" description="PTS EIIA type-1" evidence="7">
    <location>
        <begin position="27"/>
        <end position="131"/>
    </location>
</feature>
<evidence type="ECO:0000256" key="4">
    <source>
        <dbReference type="ARBA" id="ARBA00022679"/>
    </source>
</evidence>
<name>A0A4R7ZJ37_9FIRM</name>
<dbReference type="PANTHER" id="PTHR45008">
    <property type="entry name" value="PTS SYSTEM GLUCOSE-SPECIFIC EIIA COMPONENT"/>
    <property type="match status" value="1"/>
</dbReference>
<evidence type="ECO:0000256" key="5">
    <source>
        <dbReference type="ARBA" id="ARBA00022683"/>
    </source>
</evidence>
<proteinExistence type="predicted"/>
<dbReference type="PROSITE" id="PS51093">
    <property type="entry name" value="PTS_EIIA_TYPE_1"/>
    <property type="match status" value="1"/>
</dbReference>
<keyword evidence="6" id="KW-0418">Kinase</keyword>
<dbReference type="InterPro" id="IPR001127">
    <property type="entry name" value="PTS_EIIA_1_perm"/>
</dbReference>
<dbReference type="RefSeq" id="WP_134169859.1">
    <property type="nucleotide sequence ID" value="NZ_SODD01000023.1"/>
</dbReference>
<dbReference type="PROSITE" id="PS00371">
    <property type="entry name" value="PTS_EIIA_TYPE_1_HIS"/>
    <property type="match status" value="1"/>
</dbReference>
<comment type="subcellular location">
    <subcellularLocation>
        <location evidence="1">Cytoplasm</location>
    </subcellularLocation>
</comment>
<evidence type="ECO:0000256" key="3">
    <source>
        <dbReference type="ARBA" id="ARBA00022597"/>
    </source>
</evidence>
<keyword evidence="5" id="KW-0598">Phosphotransferase system</keyword>
<reference evidence="8 9" key="1">
    <citation type="submission" date="2019-03" db="EMBL/GenBank/DDBJ databases">
        <title>Genomic Encyclopedia of Type Strains, Phase IV (KMG-IV): sequencing the most valuable type-strain genomes for metagenomic binning, comparative biology and taxonomic classification.</title>
        <authorList>
            <person name="Goeker M."/>
        </authorList>
    </citation>
    <scope>NUCLEOTIDE SEQUENCE [LARGE SCALE GENOMIC DNA]</scope>
    <source>
        <strain evidence="8 9">DSM 28867</strain>
    </source>
</reference>
<dbReference type="NCBIfam" id="TIGR00830">
    <property type="entry name" value="PTBA"/>
    <property type="match status" value="1"/>
</dbReference>
<dbReference type="FunFam" id="2.70.70.10:FF:000001">
    <property type="entry name" value="PTS system glucose-specific IIA component"/>
    <property type="match status" value="1"/>
</dbReference>